<comment type="caution">
    <text evidence="1">The sequence shown here is derived from an EMBL/GenBank/DDBJ whole genome shotgun (WGS) entry which is preliminary data.</text>
</comment>
<evidence type="ECO:0008006" key="3">
    <source>
        <dbReference type="Google" id="ProtNLM"/>
    </source>
</evidence>
<dbReference type="AlphaFoldDB" id="A0A919JA77"/>
<proteinExistence type="predicted"/>
<dbReference type="InterPro" id="IPR021373">
    <property type="entry name" value="DUF2993"/>
</dbReference>
<evidence type="ECO:0000313" key="2">
    <source>
        <dbReference type="Proteomes" id="UP000598174"/>
    </source>
</evidence>
<protein>
    <recommendedName>
        <fullName evidence="3">DUF2993 family protein</fullName>
    </recommendedName>
</protein>
<name>A0A919JA77_9ACTN</name>
<organism evidence="1 2">
    <name type="scientific">Paractinoplanes ferrugineus</name>
    <dbReference type="NCBI Taxonomy" id="113564"/>
    <lineage>
        <taxon>Bacteria</taxon>
        <taxon>Bacillati</taxon>
        <taxon>Actinomycetota</taxon>
        <taxon>Actinomycetes</taxon>
        <taxon>Micromonosporales</taxon>
        <taxon>Micromonosporaceae</taxon>
        <taxon>Paractinoplanes</taxon>
    </lineage>
</organism>
<gene>
    <name evidence="1" type="ORF">Afe05nite_79920</name>
</gene>
<accession>A0A919JA77</accession>
<sequence>MLIAIGVVAALMVPVAADRAAATVIEHRVAARLRCAADLRAAPDVSLGGFPALTQLASRSFGEIRVQADDVALPKVTIGRVEAEAERVTMAGNGVSAGSVTVDATVPYAALTGLSGATDTGGAGATGVGSGAGTARIVGADDAGRLVLRADLALRGLELAATVYADVTLAGSRLAVKPAEVELASLGLRVPADRLPAAASQERDIDLPALPAGLAYRSVTPGRDGLRVVAGGSDLHLDATAKTKNETCGGVR</sequence>
<dbReference type="Proteomes" id="UP000598174">
    <property type="component" value="Unassembled WGS sequence"/>
</dbReference>
<dbReference type="Pfam" id="PF11209">
    <property type="entry name" value="LmeA"/>
    <property type="match status" value="1"/>
</dbReference>
<keyword evidence="2" id="KW-1185">Reference proteome</keyword>
<evidence type="ECO:0000313" key="1">
    <source>
        <dbReference type="EMBL" id="GIE16152.1"/>
    </source>
</evidence>
<reference evidence="1" key="1">
    <citation type="submission" date="2021-01" db="EMBL/GenBank/DDBJ databases">
        <title>Whole genome shotgun sequence of Actinoplanes ferrugineus NBRC 15555.</title>
        <authorList>
            <person name="Komaki H."/>
            <person name="Tamura T."/>
        </authorList>
    </citation>
    <scope>NUCLEOTIDE SEQUENCE</scope>
    <source>
        <strain evidence="1">NBRC 15555</strain>
    </source>
</reference>
<dbReference type="EMBL" id="BOMM01000078">
    <property type="protein sequence ID" value="GIE16152.1"/>
    <property type="molecule type" value="Genomic_DNA"/>
</dbReference>
<dbReference type="RefSeq" id="WP_203822491.1">
    <property type="nucleotide sequence ID" value="NZ_BAAABP010000033.1"/>
</dbReference>